<dbReference type="SUPFAM" id="SSF57424">
    <property type="entry name" value="LDL receptor-like module"/>
    <property type="match status" value="2"/>
</dbReference>
<dbReference type="SMART" id="SM00192">
    <property type="entry name" value="LDLa"/>
    <property type="match status" value="2"/>
</dbReference>
<dbReference type="PROSITE" id="PS01209">
    <property type="entry name" value="LDLRA_1"/>
    <property type="match status" value="2"/>
</dbReference>
<dbReference type="InterPro" id="IPR051221">
    <property type="entry name" value="LDLR-related"/>
</dbReference>
<organism evidence="12 13">
    <name type="scientific">Araneus ventricosus</name>
    <name type="common">Orbweaver spider</name>
    <name type="synonym">Epeira ventricosa</name>
    <dbReference type="NCBI Taxonomy" id="182803"/>
    <lineage>
        <taxon>Eukaryota</taxon>
        <taxon>Metazoa</taxon>
        <taxon>Ecdysozoa</taxon>
        <taxon>Arthropoda</taxon>
        <taxon>Chelicerata</taxon>
        <taxon>Arachnida</taxon>
        <taxon>Araneae</taxon>
        <taxon>Araneomorphae</taxon>
        <taxon>Entelegynae</taxon>
        <taxon>Araneoidea</taxon>
        <taxon>Araneidae</taxon>
        <taxon>Araneus</taxon>
    </lineage>
</organism>
<protein>
    <submittedName>
        <fullName evidence="12">Uncharacterized protein</fullName>
    </submittedName>
</protein>
<feature type="disulfide bond" evidence="9">
    <location>
        <begin position="88"/>
        <end position="103"/>
    </location>
</feature>
<feature type="signal peptide" evidence="11">
    <location>
        <begin position="1"/>
        <end position="18"/>
    </location>
</feature>
<evidence type="ECO:0000256" key="11">
    <source>
        <dbReference type="SAM" id="SignalP"/>
    </source>
</evidence>
<keyword evidence="13" id="KW-1185">Reference proteome</keyword>
<name>A0A4Y2WGU5_ARAVE</name>
<dbReference type="InterPro" id="IPR002172">
    <property type="entry name" value="LDrepeatLR_classA_rpt"/>
</dbReference>
<dbReference type="Proteomes" id="UP000499080">
    <property type="component" value="Unassembled WGS sequence"/>
</dbReference>
<dbReference type="EMBL" id="BGPR01061114">
    <property type="protein sequence ID" value="GBO36833.1"/>
    <property type="molecule type" value="Genomic_DNA"/>
</dbReference>
<feature type="disulfide bond" evidence="9">
    <location>
        <begin position="29"/>
        <end position="47"/>
    </location>
</feature>
<dbReference type="PRINTS" id="PR00261">
    <property type="entry name" value="LDLRECEPTOR"/>
</dbReference>
<evidence type="ECO:0000256" key="4">
    <source>
        <dbReference type="ARBA" id="ARBA00022989"/>
    </source>
</evidence>
<dbReference type="InterPro" id="IPR036055">
    <property type="entry name" value="LDL_receptor-like_sf"/>
</dbReference>
<keyword evidence="4" id="KW-1133">Transmembrane helix</keyword>
<evidence type="ECO:0000256" key="5">
    <source>
        <dbReference type="ARBA" id="ARBA00023136"/>
    </source>
</evidence>
<dbReference type="PANTHER" id="PTHR22722">
    <property type="entry name" value="LOW-DENSITY LIPOPROTEIN RECEPTOR-RELATED PROTEIN 2-RELATED"/>
    <property type="match status" value="1"/>
</dbReference>
<evidence type="ECO:0000256" key="3">
    <source>
        <dbReference type="ARBA" id="ARBA00022737"/>
    </source>
</evidence>
<accession>A0A4Y2WGU5</accession>
<keyword evidence="6 9" id="KW-1015">Disulfide bond</keyword>
<evidence type="ECO:0000256" key="7">
    <source>
        <dbReference type="ARBA" id="ARBA00023170"/>
    </source>
</evidence>
<keyword evidence="2" id="KW-0812">Transmembrane</keyword>
<dbReference type="Pfam" id="PF00057">
    <property type="entry name" value="Ldl_recept_a"/>
    <property type="match status" value="2"/>
</dbReference>
<evidence type="ECO:0000256" key="10">
    <source>
        <dbReference type="SAM" id="MobiDB-lite"/>
    </source>
</evidence>
<dbReference type="GO" id="GO:0042562">
    <property type="term" value="F:hormone binding"/>
    <property type="evidence" value="ECO:0007669"/>
    <property type="project" value="TreeGrafter"/>
</dbReference>
<proteinExistence type="predicted"/>
<keyword evidence="7" id="KW-0675">Receptor</keyword>
<reference evidence="12 13" key="1">
    <citation type="journal article" date="2019" name="Sci. Rep.">
        <title>Orb-weaving spider Araneus ventricosus genome elucidates the spidroin gene catalogue.</title>
        <authorList>
            <person name="Kono N."/>
            <person name="Nakamura H."/>
            <person name="Ohtoshi R."/>
            <person name="Moran D.A.P."/>
            <person name="Shinohara A."/>
            <person name="Yoshida Y."/>
            <person name="Fujiwara M."/>
            <person name="Mori M."/>
            <person name="Tomita M."/>
            <person name="Arakawa K."/>
        </authorList>
    </citation>
    <scope>NUCLEOTIDE SEQUENCE [LARGE SCALE GENOMIC DNA]</scope>
</reference>
<dbReference type="PANTHER" id="PTHR22722:SF15">
    <property type="entry name" value="LOW-DENSITY LIPOPROTEIN RECEPTOR-RELATED"/>
    <property type="match status" value="1"/>
</dbReference>
<feature type="disulfide bond" evidence="9">
    <location>
        <begin position="22"/>
        <end position="34"/>
    </location>
</feature>
<feature type="compositionally biased region" description="Low complexity" evidence="10">
    <location>
        <begin position="122"/>
        <end position="137"/>
    </location>
</feature>
<sequence>MRCVLCLVFVSFIAVVGSSSKCTEYEFPCDNGECIDEGTWCDTHDDCSDGSDEKYCKKNNIFNKDPNKCPSTYFRCSDGPCIPLVGKCNGYDNCEDSSDEKKCEDESSSKSDGTYPRFTPATYPLETRTTPATTSTTTTLAAPHQILVKLDSHATHFSDSADAIRHSVEIAYSDLRPSDYSRQRETARNWLLSQRRNDFGWGDETPRAITALYLADV</sequence>
<evidence type="ECO:0000256" key="1">
    <source>
        <dbReference type="ARBA" id="ARBA00004167"/>
    </source>
</evidence>
<feature type="chain" id="PRO_5021277043" evidence="11">
    <location>
        <begin position="19"/>
        <end position="217"/>
    </location>
</feature>
<comment type="caution">
    <text evidence="12">The sequence shown here is derived from an EMBL/GenBank/DDBJ whole genome shotgun (WGS) entry which is preliminary data.</text>
</comment>
<feature type="disulfide bond" evidence="9">
    <location>
        <begin position="76"/>
        <end position="94"/>
    </location>
</feature>
<feature type="region of interest" description="Disordered" evidence="10">
    <location>
        <begin position="98"/>
        <end position="137"/>
    </location>
</feature>
<gene>
    <name evidence="12" type="ORF">AVEN_217299_1</name>
</gene>
<dbReference type="GO" id="GO:0016324">
    <property type="term" value="C:apical plasma membrane"/>
    <property type="evidence" value="ECO:0007669"/>
    <property type="project" value="TreeGrafter"/>
</dbReference>
<comment type="subcellular location">
    <subcellularLocation>
        <location evidence="1">Membrane</location>
        <topology evidence="1">Single-pass membrane protein</topology>
    </subcellularLocation>
</comment>
<evidence type="ECO:0000256" key="2">
    <source>
        <dbReference type="ARBA" id="ARBA00022692"/>
    </source>
</evidence>
<feature type="non-terminal residue" evidence="12">
    <location>
        <position position="217"/>
    </location>
</feature>
<evidence type="ECO:0000256" key="9">
    <source>
        <dbReference type="PROSITE-ProRule" id="PRU00124"/>
    </source>
</evidence>
<feature type="disulfide bond" evidence="9">
    <location>
        <begin position="69"/>
        <end position="81"/>
    </location>
</feature>
<dbReference type="CDD" id="cd00112">
    <property type="entry name" value="LDLa"/>
    <property type="match status" value="2"/>
</dbReference>
<keyword evidence="5" id="KW-0472">Membrane</keyword>
<feature type="compositionally biased region" description="Basic and acidic residues" evidence="10">
    <location>
        <begin position="99"/>
        <end position="109"/>
    </location>
</feature>
<dbReference type="Gene3D" id="4.10.400.10">
    <property type="entry name" value="Low-density Lipoprotein Receptor"/>
    <property type="match status" value="2"/>
</dbReference>
<dbReference type="OrthoDB" id="6482518at2759"/>
<evidence type="ECO:0000313" key="12">
    <source>
        <dbReference type="EMBL" id="GBO36833.1"/>
    </source>
</evidence>
<dbReference type="GO" id="GO:0006898">
    <property type="term" value="P:receptor-mediated endocytosis"/>
    <property type="evidence" value="ECO:0007669"/>
    <property type="project" value="TreeGrafter"/>
</dbReference>
<feature type="disulfide bond" evidence="9">
    <location>
        <begin position="41"/>
        <end position="56"/>
    </location>
</feature>
<keyword evidence="11" id="KW-0732">Signal</keyword>
<dbReference type="AlphaFoldDB" id="A0A4Y2WGU5"/>
<keyword evidence="8" id="KW-0325">Glycoprotein</keyword>
<dbReference type="InterPro" id="IPR023415">
    <property type="entry name" value="LDLR_class-A_CS"/>
</dbReference>
<dbReference type="GO" id="GO:0043235">
    <property type="term" value="C:receptor complex"/>
    <property type="evidence" value="ECO:0007669"/>
    <property type="project" value="TreeGrafter"/>
</dbReference>
<evidence type="ECO:0000313" key="13">
    <source>
        <dbReference type="Proteomes" id="UP000499080"/>
    </source>
</evidence>
<evidence type="ECO:0000256" key="6">
    <source>
        <dbReference type="ARBA" id="ARBA00023157"/>
    </source>
</evidence>
<evidence type="ECO:0000256" key="8">
    <source>
        <dbReference type="ARBA" id="ARBA00023180"/>
    </source>
</evidence>
<dbReference type="PROSITE" id="PS50068">
    <property type="entry name" value="LDLRA_2"/>
    <property type="match status" value="2"/>
</dbReference>
<keyword evidence="3" id="KW-0677">Repeat</keyword>